<dbReference type="EMBL" id="JAJAQI010000043">
    <property type="protein sequence ID" value="MCB4824442.1"/>
    <property type="molecule type" value="Genomic_DNA"/>
</dbReference>
<evidence type="ECO:0000256" key="3">
    <source>
        <dbReference type="ARBA" id="ARBA00022643"/>
    </source>
</evidence>
<dbReference type="SUPFAM" id="SSF50475">
    <property type="entry name" value="FMN-binding split barrel"/>
    <property type="match status" value="1"/>
</dbReference>
<evidence type="ECO:0000256" key="2">
    <source>
        <dbReference type="ARBA" id="ARBA00022630"/>
    </source>
</evidence>
<dbReference type="InterPro" id="IPR024624">
    <property type="entry name" value="Pyridox_Oxase_Alr4036_FMN-bd"/>
</dbReference>
<evidence type="ECO:0000313" key="6">
    <source>
        <dbReference type="EMBL" id="MCB4824442.1"/>
    </source>
</evidence>
<keyword evidence="3" id="KW-0288">FMN</keyword>
<dbReference type="Proteomes" id="UP001139311">
    <property type="component" value="Unassembled WGS sequence"/>
</dbReference>
<comment type="cofactor">
    <cofactor evidence="1">
        <name>FMN</name>
        <dbReference type="ChEBI" id="CHEBI:58210"/>
    </cofactor>
</comment>
<dbReference type="PANTHER" id="PTHR10851">
    <property type="entry name" value="PYRIDOXINE-5-PHOSPHATE OXIDASE"/>
    <property type="match status" value="1"/>
</dbReference>
<protein>
    <submittedName>
        <fullName evidence="6">Pyridoxamine 5'-phosphate oxidase family protein</fullName>
    </submittedName>
</protein>
<feature type="domain" description="Pyridoxamine 5'-phosphate oxidase Alr4036 family FMN-binding" evidence="5">
    <location>
        <begin position="22"/>
        <end position="102"/>
    </location>
</feature>
<keyword evidence="7" id="KW-1185">Reference proteome</keyword>
<accession>A0A9X1IH28</accession>
<proteinExistence type="predicted"/>
<evidence type="ECO:0000256" key="4">
    <source>
        <dbReference type="ARBA" id="ARBA00023002"/>
    </source>
</evidence>
<dbReference type="InterPro" id="IPR012349">
    <property type="entry name" value="Split_barrel_FMN-bd"/>
</dbReference>
<dbReference type="Pfam" id="PF12766">
    <property type="entry name" value="Pyridox_oxase_2"/>
    <property type="match status" value="1"/>
</dbReference>
<name>A0A9X1IH28_9PROT</name>
<dbReference type="AlphaFoldDB" id="A0A9X1IH28"/>
<evidence type="ECO:0000259" key="5">
    <source>
        <dbReference type="Pfam" id="PF12766"/>
    </source>
</evidence>
<evidence type="ECO:0000313" key="7">
    <source>
        <dbReference type="Proteomes" id="UP001139311"/>
    </source>
</evidence>
<gene>
    <name evidence="6" type="ORF">LHA35_22175</name>
</gene>
<dbReference type="GO" id="GO:0004733">
    <property type="term" value="F:pyridoxamine phosphate oxidase activity"/>
    <property type="evidence" value="ECO:0007669"/>
    <property type="project" value="InterPro"/>
</dbReference>
<reference evidence="6" key="1">
    <citation type="submission" date="2021-10" db="EMBL/GenBank/DDBJ databases">
        <title>Roseicella aerolatum sp. nov., isolated from aerosols of e-waste dismantling site.</title>
        <authorList>
            <person name="Qin T."/>
        </authorList>
    </citation>
    <scope>NUCLEOTIDE SEQUENCE</scope>
    <source>
        <strain evidence="6">GB24</strain>
    </source>
</reference>
<sequence>MTASETLAAVRAEAFRLLARGVADRRSAFHTPTLATIGPDGAPQLRTLVLRGFDAASRTLRLHTDRRSAKWAALAAEPRAALQVYDAGAQIQLRLSGRARLHAEDDTADAAWAASRAGSRSCYAVEPGPGMPVPAPPPAPPGDTGGRAHFGVIHLAFDRMEWLHLRRSGHRRAVFAWGPEGLHETWLVP</sequence>
<comment type="caution">
    <text evidence="6">The sequence shown here is derived from an EMBL/GenBank/DDBJ whole genome shotgun (WGS) entry which is preliminary data.</text>
</comment>
<dbReference type="InterPro" id="IPR000659">
    <property type="entry name" value="Pyridox_Oxase"/>
</dbReference>
<keyword evidence="2" id="KW-0285">Flavoprotein</keyword>
<dbReference type="GO" id="GO:0008615">
    <property type="term" value="P:pyridoxine biosynthetic process"/>
    <property type="evidence" value="ECO:0007669"/>
    <property type="project" value="InterPro"/>
</dbReference>
<dbReference type="RefSeq" id="WP_226612135.1">
    <property type="nucleotide sequence ID" value="NZ_JAJAQI010000043.1"/>
</dbReference>
<dbReference type="PANTHER" id="PTHR10851:SF3">
    <property type="entry name" value="PYRIDOXINE_PYRIDOXAMINE 5'-PHOSPHATE OXIDASE 2"/>
    <property type="match status" value="1"/>
</dbReference>
<organism evidence="6 7">
    <name type="scientific">Roseicella aerolata</name>
    <dbReference type="NCBI Taxonomy" id="2883479"/>
    <lineage>
        <taxon>Bacteria</taxon>
        <taxon>Pseudomonadati</taxon>
        <taxon>Pseudomonadota</taxon>
        <taxon>Alphaproteobacteria</taxon>
        <taxon>Acetobacterales</taxon>
        <taxon>Roseomonadaceae</taxon>
        <taxon>Roseicella</taxon>
    </lineage>
</organism>
<keyword evidence="4" id="KW-0560">Oxidoreductase</keyword>
<dbReference type="Gene3D" id="2.30.110.10">
    <property type="entry name" value="Electron Transport, Fmn-binding Protein, Chain A"/>
    <property type="match status" value="1"/>
</dbReference>
<evidence type="ECO:0000256" key="1">
    <source>
        <dbReference type="ARBA" id="ARBA00001917"/>
    </source>
</evidence>
<dbReference type="GO" id="GO:0010181">
    <property type="term" value="F:FMN binding"/>
    <property type="evidence" value="ECO:0007669"/>
    <property type="project" value="InterPro"/>
</dbReference>